<dbReference type="EMBL" id="CP034951">
    <property type="protein sequence ID" value="QAA80707.1"/>
    <property type="molecule type" value="Genomic_DNA"/>
</dbReference>
<evidence type="ECO:0000313" key="3">
    <source>
        <dbReference type="EMBL" id="QAA80707.1"/>
    </source>
</evidence>
<protein>
    <recommendedName>
        <fullName evidence="5">Adenylosuccinate synthetase</fullName>
    </recommendedName>
</protein>
<keyword evidence="1" id="KW-0472">Membrane</keyword>
<dbReference type="RefSeq" id="WP_128249104.1">
    <property type="nucleotide sequence ID" value="NZ_CP034951.1"/>
</dbReference>
<organism evidence="3 4">
    <name type="scientific">Aequorivita ciconiae</name>
    <dbReference type="NCBI Taxonomy" id="2494375"/>
    <lineage>
        <taxon>Bacteria</taxon>
        <taxon>Pseudomonadati</taxon>
        <taxon>Bacteroidota</taxon>
        <taxon>Flavobacteriia</taxon>
        <taxon>Flavobacteriales</taxon>
        <taxon>Flavobacteriaceae</taxon>
        <taxon>Aequorivita</taxon>
    </lineage>
</organism>
<keyword evidence="1" id="KW-0812">Transmembrane</keyword>
<name>A0A410G0A9_9FLAO</name>
<feature type="chain" id="PRO_5019325463" description="Adenylosuccinate synthetase" evidence="2">
    <location>
        <begin position="22"/>
        <end position="73"/>
    </location>
</feature>
<keyword evidence="1" id="KW-1133">Transmembrane helix</keyword>
<dbReference type="Proteomes" id="UP000285517">
    <property type="component" value="Chromosome"/>
</dbReference>
<feature type="signal peptide" evidence="2">
    <location>
        <begin position="1"/>
        <end position="21"/>
    </location>
</feature>
<dbReference type="AlphaFoldDB" id="A0A410G0A9"/>
<evidence type="ECO:0000313" key="4">
    <source>
        <dbReference type="Proteomes" id="UP000285517"/>
    </source>
</evidence>
<dbReference type="KEGG" id="aev:EI546_02730"/>
<gene>
    <name evidence="3" type="ORF">EI546_02730</name>
</gene>
<dbReference type="OrthoDB" id="1453373at2"/>
<proteinExistence type="predicted"/>
<feature type="transmembrane region" description="Helical" evidence="1">
    <location>
        <begin position="45"/>
        <end position="63"/>
    </location>
</feature>
<keyword evidence="2" id="KW-0732">Signal</keyword>
<keyword evidence="4" id="KW-1185">Reference proteome</keyword>
<accession>A0A410G0A9</accession>
<reference evidence="3 4" key="1">
    <citation type="submission" date="2019-01" db="EMBL/GenBank/DDBJ databases">
        <title>Complete genome sequencing of Aequorivita sp. H23M31.</title>
        <authorList>
            <person name="Bae J.-W."/>
        </authorList>
    </citation>
    <scope>NUCLEOTIDE SEQUENCE [LARGE SCALE GENOMIC DNA]</scope>
    <source>
        <strain evidence="3 4">H23M31</strain>
    </source>
</reference>
<evidence type="ECO:0008006" key="5">
    <source>
        <dbReference type="Google" id="ProtNLM"/>
    </source>
</evidence>
<evidence type="ECO:0000256" key="1">
    <source>
        <dbReference type="SAM" id="Phobius"/>
    </source>
</evidence>
<sequence length="73" mass="8311">MKILKYSLVSLFILLGVNLNAQIPTEVPKPQDNSPVDFSEPVNIILFIILPLAVVVLVIIWRNKRQKDETVQK</sequence>
<evidence type="ECO:0000256" key="2">
    <source>
        <dbReference type="SAM" id="SignalP"/>
    </source>
</evidence>